<evidence type="ECO:0000256" key="12">
    <source>
        <dbReference type="SAM" id="MobiDB-lite"/>
    </source>
</evidence>
<evidence type="ECO:0000256" key="8">
    <source>
        <dbReference type="ARBA" id="ARBA00023136"/>
    </source>
</evidence>
<feature type="signal peptide" evidence="13">
    <location>
        <begin position="1"/>
        <end position="19"/>
    </location>
</feature>
<dbReference type="GO" id="GO:0016339">
    <property type="term" value="P:calcium-dependent cell-cell adhesion via plasma membrane cell adhesion molecules"/>
    <property type="evidence" value="ECO:0007669"/>
    <property type="project" value="TreeGrafter"/>
</dbReference>
<dbReference type="SUPFAM" id="SSF49313">
    <property type="entry name" value="Cadherin-like"/>
    <property type="match status" value="1"/>
</dbReference>
<dbReference type="PROSITE" id="PS00232">
    <property type="entry name" value="CADHERIN_1"/>
    <property type="match status" value="1"/>
</dbReference>
<dbReference type="CDD" id="cd11304">
    <property type="entry name" value="Cadherin_repeat"/>
    <property type="match status" value="1"/>
</dbReference>
<dbReference type="GO" id="GO:0044331">
    <property type="term" value="P:cell-cell adhesion mediated by cadherin"/>
    <property type="evidence" value="ECO:0007669"/>
    <property type="project" value="TreeGrafter"/>
</dbReference>
<evidence type="ECO:0000256" key="10">
    <source>
        <dbReference type="ARBA" id="ARBA00041040"/>
    </source>
</evidence>
<keyword evidence="6 11" id="KW-0106">Calcium</keyword>
<feature type="compositionally biased region" description="Basic and acidic residues" evidence="12">
    <location>
        <begin position="224"/>
        <end position="235"/>
    </location>
</feature>
<organism evidence="15 16">
    <name type="scientific">Oncorhynchus mykiss</name>
    <name type="common">Rainbow trout</name>
    <name type="synonym">Salmo gairdneri</name>
    <dbReference type="NCBI Taxonomy" id="8022"/>
    <lineage>
        <taxon>Eukaryota</taxon>
        <taxon>Metazoa</taxon>
        <taxon>Chordata</taxon>
        <taxon>Craniata</taxon>
        <taxon>Vertebrata</taxon>
        <taxon>Euteleostomi</taxon>
        <taxon>Actinopterygii</taxon>
        <taxon>Neopterygii</taxon>
        <taxon>Teleostei</taxon>
        <taxon>Protacanthopterygii</taxon>
        <taxon>Salmoniformes</taxon>
        <taxon>Salmonidae</taxon>
        <taxon>Salmoninae</taxon>
        <taxon>Oncorhynchus</taxon>
    </lineage>
</organism>
<comment type="subcellular location">
    <subcellularLocation>
        <location evidence="1">Cell membrane</location>
        <topology evidence="1">Single-pass type I membrane protein</topology>
    </subcellularLocation>
</comment>
<dbReference type="GO" id="GO:0000902">
    <property type="term" value="P:cell morphogenesis"/>
    <property type="evidence" value="ECO:0007669"/>
    <property type="project" value="TreeGrafter"/>
</dbReference>
<dbReference type="GO" id="GO:0005912">
    <property type="term" value="C:adherens junction"/>
    <property type="evidence" value="ECO:0007669"/>
    <property type="project" value="TreeGrafter"/>
</dbReference>
<dbReference type="GO" id="GO:0016342">
    <property type="term" value="C:catenin complex"/>
    <property type="evidence" value="ECO:0007669"/>
    <property type="project" value="TreeGrafter"/>
</dbReference>
<reference evidence="15" key="1">
    <citation type="journal article" date="2014" name="Nat. Commun.">
        <title>The rainbow trout genome provides novel insights into evolution after whole-genome duplication in vertebrates.</title>
        <authorList>
            <person name="Berthelot C."/>
            <person name="Brunet F."/>
            <person name="Chalopin D."/>
            <person name="Juanchich A."/>
            <person name="Bernard M."/>
            <person name="Noel B."/>
            <person name="Bento P."/>
            <person name="Da Silva C."/>
            <person name="Labadie K."/>
            <person name="Alberti A."/>
            <person name="Aury J.M."/>
            <person name="Louis A."/>
            <person name="Dehais P."/>
            <person name="Bardou P."/>
            <person name="Montfort J."/>
            <person name="Klopp C."/>
            <person name="Cabau C."/>
            <person name="Gaspin C."/>
            <person name="Thorgaard G.H."/>
            <person name="Boussaha M."/>
            <person name="Quillet E."/>
            <person name="Guyomard R."/>
            <person name="Galiana D."/>
            <person name="Bobe J."/>
            <person name="Volff J.N."/>
            <person name="Genet C."/>
            <person name="Wincker P."/>
            <person name="Jaillon O."/>
            <person name="Roest Crollius H."/>
            <person name="Guiguen Y."/>
        </authorList>
    </citation>
    <scope>NUCLEOTIDE SEQUENCE [LARGE SCALE GENOMIC DNA]</scope>
</reference>
<evidence type="ECO:0000256" key="3">
    <source>
        <dbReference type="ARBA" id="ARBA00022692"/>
    </source>
</evidence>
<keyword evidence="13" id="KW-0732">Signal</keyword>
<evidence type="ECO:0000256" key="7">
    <source>
        <dbReference type="ARBA" id="ARBA00022889"/>
    </source>
</evidence>
<evidence type="ECO:0000256" key="2">
    <source>
        <dbReference type="ARBA" id="ARBA00022475"/>
    </source>
</evidence>
<dbReference type="GO" id="GO:0045296">
    <property type="term" value="F:cadherin binding"/>
    <property type="evidence" value="ECO:0007669"/>
    <property type="project" value="TreeGrafter"/>
</dbReference>
<keyword evidence="9" id="KW-0325">Glycoprotein</keyword>
<keyword evidence="8" id="KW-0472">Membrane</keyword>
<dbReference type="GO" id="GO:0034332">
    <property type="term" value="P:adherens junction organization"/>
    <property type="evidence" value="ECO:0007669"/>
    <property type="project" value="TreeGrafter"/>
</dbReference>
<sequence length="275" mass="30307">MLNMCLCMMMGHICYISWCWYDCSWLFLCQEEVFPVLCDSHCVSVTVAGSASSLLAGTLVMQVTANDSDDDTTANGMVRYRILSQTPHMPIPNMFTINSETGDIFTVAAGLDREKVSQYTIIVQATDMEGNLNFGLSNTATALISVTDINDNPPELTARTVSLLSLTSTVGPHICIHDRITSADGYSPGQCPNSVVDAVHVSDAILENKISWLFDRRLESWTEERDRDMWRDKQQARTNRRTKNTEKKGVRGKQGATAVKGECVGATYGGTEKEG</sequence>
<evidence type="ECO:0000313" key="15">
    <source>
        <dbReference type="EMBL" id="CDQ91382.1"/>
    </source>
</evidence>
<evidence type="ECO:0000256" key="1">
    <source>
        <dbReference type="ARBA" id="ARBA00004251"/>
    </source>
</evidence>
<dbReference type="InterPro" id="IPR002126">
    <property type="entry name" value="Cadherin-like_dom"/>
</dbReference>
<feature type="region of interest" description="Disordered" evidence="12">
    <location>
        <begin position="224"/>
        <end position="256"/>
    </location>
</feature>
<dbReference type="GO" id="GO:0008013">
    <property type="term" value="F:beta-catenin binding"/>
    <property type="evidence" value="ECO:0007669"/>
    <property type="project" value="TreeGrafter"/>
</dbReference>
<dbReference type="STRING" id="8022.A0A060YIL2"/>
<reference evidence="15" key="2">
    <citation type="submission" date="2014-03" db="EMBL/GenBank/DDBJ databases">
        <authorList>
            <person name="Genoscope - CEA"/>
        </authorList>
    </citation>
    <scope>NUCLEOTIDE SEQUENCE</scope>
</reference>
<keyword evidence="2" id="KW-1003">Cell membrane</keyword>
<gene>
    <name evidence="15" type="ORF">GSONMT00038830001</name>
</gene>
<dbReference type="InterPro" id="IPR039808">
    <property type="entry name" value="Cadherin"/>
</dbReference>
<dbReference type="GO" id="GO:0005509">
    <property type="term" value="F:calcium ion binding"/>
    <property type="evidence" value="ECO:0007669"/>
    <property type="project" value="UniProtKB-UniRule"/>
</dbReference>
<evidence type="ECO:0000256" key="5">
    <source>
        <dbReference type="ARBA" id="ARBA00022737"/>
    </source>
</evidence>
<dbReference type="GO" id="GO:0007043">
    <property type="term" value="P:cell-cell junction assembly"/>
    <property type="evidence" value="ECO:0007669"/>
    <property type="project" value="TreeGrafter"/>
</dbReference>
<keyword evidence="5" id="KW-0677">Repeat</keyword>
<dbReference type="InterPro" id="IPR015919">
    <property type="entry name" value="Cadherin-like_sf"/>
</dbReference>
<evidence type="ECO:0000259" key="14">
    <source>
        <dbReference type="PROSITE" id="PS50268"/>
    </source>
</evidence>
<evidence type="ECO:0000256" key="11">
    <source>
        <dbReference type="PROSITE-ProRule" id="PRU00043"/>
    </source>
</evidence>
<dbReference type="InterPro" id="IPR020894">
    <property type="entry name" value="Cadherin_CS"/>
</dbReference>
<dbReference type="PANTHER" id="PTHR24027:SF81">
    <property type="entry name" value="CADHERIN-4"/>
    <property type="match status" value="1"/>
</dbReference>
<keyword evidence="4" id="KW-0479">Metal-binding</keyword>
<dbReference type="PRINTS" id="PR00205">
    <property type="entry name" value="CADHERIN"/>
</dbReference>
<feature type="domain" description="Cadherin" evidence="14">
    <location>
        <begin position="57"/>
        <end position="156"/>
    </location>
</feature>
<dbReference type="FunFam" id="2.60.40.60:FF:000022">
    <property type="entry name" value="Cadherin 2"/>
    <property type="match status" value="1"/>
</dbReference>
<dbReference type="Gene3D" id="2.60.40.60">
    <property type="entry name" value="Cadherins"/>
    <property type="match status" value="1"/>
</dbReference>
<keyword evidence="3" id="KW-0812">Transmembrane</keyword>
<feature type="chain" id="PRO_5001591703" description="Cadherin-4" evidence="13">
    <location>
        <begin position="20"/>
        <end position="275"/>
    </location>
</feature>
<evidence type="ECO:0000256" key="6">
    <source>
        <dbReference type="ARBA" id="ARBA00022837"/>
    </source>
</evidence>
<evidence type="ECO:0000256" key="4">
    <source>
        <dbReference type="ARBA" id="ARBA00022723"/>
    </source>
</evidence>
<keyword evidence="7" id="KW-0130">Cell adhesion</keyword>
<proteinExistence type="predicted"/>
<dbReference type="AlphaFoldDB" id="A0A060YIL2"/>
<dbReference type="Pfam" id="PF00028">
    <property type="entry name" value="Cadherin"/>
    <property type="match status" value="1"/>
</dbReference>
<dbReference type="GO" id="GO:0007156">
    <property type="term" value="P:homophilic cell adhesion via plasma membrane adhesion molecules"/>
    <property type="evidence" value="ECO:0007669"/>
    <property type="project" value="InterPro"/>
</dbReference>
<evidence type="ECO:0000313" key="16">
    <source>
        <dbReference type="Proteomes" id="UP000193380"/>
    </source>
</evidence>
<dbReference type="SMART" id="SM00112">
    <property type="entry name" value="CA"/>
    <property type="match status" value="1"/>
</dbReference>
<dbReference type="PROSITE" id="PS50268">
    <property type="entry name" value="CADHERIN_2"/>
    <property type="match status" value="1"/>
</dbReference>
<dbReference type="Proteomes" id="UP000193380">
    <property type="component" value="Unassembled WGS sequence"/>
</dbReference>
<protein>
    <recommendedName>
        <fullName evidence="10">Cadherin-4</fullName>
    </recommendedName>
</protein>
<dbReference type="GO" id="GO:0016477">
    <property type="term" value="P:cell migration"/>
    <property type="evidence" value="ECO:0007669"/>
    <property type="project" value="TreeGrafter"/>
</dbReference>
<dbReference type="EMBL" id="FR911733">
    <property type="protein sequence ID" value="CDQ91382.1"/>
    <property type="molecule type" value="Genomic_DNA"/>
</dbReference>
<accession>A0A060YIL2</accession>
<name>A0A060YIL2_ONCMY</name>
<dbReference type="PANTHER" id="PTHR24027">
    <property type="entry name" value="CADHERIN-23"/>
    <property type="match status" value="1"/>
</dbReference>
<evidence type="ECO:0000256" key="13">
    <source>
        <dbReference type="SAM" id="SignalP"/>
    </source>
</evidence>
<dbReference type="PaxDb" id="8022-A0A060YIL2"/>
<evidence type="ECO:0000256" key="9">
    <source>
        <dbReference type="ARBA" id="ARBA00023180"/>
    </source>
</evidence>